<dbReference type="FunFam" id="6.10.250.3440:FF:000001">
    <property type="entry name" value="Mitochondrial ribosomal protein L40"/>
    <property type="match status" value="1"/>
</dbReference>
<keyword evidence="6" id="KW-0687">Ribonucleoprotein</keyword>
<keyword evidence="10" id="KW-1185">Reference proteome</keyword>
<evidence type="ECO:0000256" key="6">
    <source>
        <dbReference type="ARBA" id="ARBA00023274"/>
    </source>
</evidence>
<evidence type="ECO:0000256" key="7">
    <source>
        <dbReference type="ARBA" id="ARBA00035192"/>
    </source>
</evidence>
<dbReference type="GO" id="GO:0005762">
    <property type="term" value="C:mitochondrial large ribosomal subunit"/>
    <property type="evidence" value="ECO:0007669"/>
    <property type="project" value="InterPro"/>
</dbReference>
<sequence length="216" mass="25533">MNKILRFTSLHFNSILFLIFFNNSFSNYRIRESLVLSSRMICTNIYFPTFLQVSTPLLAEPMKKKKKMDPQILKAREERKKKRIEKSIKKLEKNVKQLKPIEEIDLSISLQKEKWTRERAETVPEPLLRQRQNILKAWCTYKYQQHLQEMKMVDRIGTSQSRALEQLREISENLYIGAIQTDSTLLPFTAVGPSSTPPLNNYEVDGEYMDETPKWK</sequence>
<proteinExistence type="inferred from homology"/>
<dbReference type="Proteomes" id="UP000000305">
    <property type="component" value="Unassembled WGS sequence"/>
</dbReference>
<dbReference type="FunCoup" id="E9HJZ4">
    <property type="interactions" value="858"/>
</dbReference>
<dbReference type="PANTHER" id="PTHR13359:SF2">
    <property type="entry name" value="LARGE RIBOSOMAL SUBUNIT PROTEIN ML40"/>
    <property type="match status" value="1"/>
</dbReference>
<evidence type="ECO:0000256" key="2">
    <source>
        <dbReference type="ARBA" id="ARBA00009360"/>
    </source>
</evidence>
<dbReference type="PANTHER" id="PTHR13359">
    <property type="entry name" value="39S RIBOSOMAL PROTEIN L40, MITOCHONDRIAL"/>
    <property type="match status" value="1"/>
</dbReference>
<dbReference type="STRING" id="6669.E9HJZ4"/>
<keyword evidence="4" id="KW-0689">Ribosomal protein</keyword>
<dbReference type="EMBL" id="GL732665">
    <property type="protein sequence ID" value="EFX67952.1"/>
    <property type="molecule type" value="Genomic_DNA"/>
</dbReference>
<keyword evidence="3" id="KW-0809">Transit peptide</keyword>
<protein>
    <recommendedName>
        <fullName evidence="7">Large ribosomal subunit protein mL40</fullName>
    </recommendedName>
    <alternativeName>
        <fullName evidence="8">39S ribosomal protein L40, mitochondrial</fullName>
    </alternativeName>
</protein>
<dbReference type="InterPro" id="IPR039145">
    <property type="entry name" value="Ribosomal_mL40_metazoa/plant"/>
</dbReference>
<evidence type="ECO:0000256" key="5">
    <source>
        <dbReference type="ARBA" id="ARBA00023128"/>
    </source>
</evidence>
<dbReference type="PhylomeDB" id="E9HJZ4"/>
<evidence type="ECO:0000256" key="8">
    <source>
        <dbReference type="ARBA" id="ARBA00083752"/>
    </source>
</evidence>
<dbReference type="InterPro" id="IPR019192">
    <property type="entry name" value="Ribosomal_mL40"/>
</dbReference>
<organism evidence="9 10">
    <name type="scientific">Daphnia pulex</name>
    <name type="common">Water flea</name>
    <dbReference type="NCBI Taxonomy" id="6669"/>
    <lineage>
        <taxon>Eukaryota</taxon>
        <taxon>Metazoa</taxon>
        <taxon>Ecdysozoa</taxon>
        <taxon>Arthropoda</taxon>
        <taxon>Crustacea</taxon>
        <taxon>Branchiopoda</taxon>
        <taxon>Diplostraca</taxon>
        <taxon>Cladocera</taxon>
        <taxon>Anomopoda</taxon>
        <taxon>Daphniidae</taxon>
        <taxon>Daphnia</taxon>
    </lineage>
</organism>
<dbReference type="Gene3D" id="6.10.250.3440">
    <property type="match status" value="1"/>
</dbReference>
<keyword evidence="5" id="KW-0496">Mitochondrion</keyword>
<comment type="subcellular location">
    <subcellularLocation>
        <location evidence="1">Mitochondrion</location>
    </subcellularLocation>
</comment>
<dbReference type="OMA" id="EDENTIM"/>
<dbReference type="HOGENOM" id="CLU_087493_1_0_1"/>
<dbReference type="OrthoDB" id="5977625at2759"/>
<gene>
    <name evidence="9" type="ORF">DAPPUDRAFT_203518</name>
</gene>
<dbReference type="GO" id="GO:0005761">
    <property type="term" value="C:mitochondrial ribosome"/>
    <property type="evidence" value="ECO:0000318"/>
    <property type="project" value="GO_Central"/>
</dbReference>
<evidence type="ECO:0000313" key="10">
    <source>
        <dbReference type="Proteomes" id="UP000000305"/>
    </source>
</evidence>
<dbReference type="InParanoid" id="E9HJZ4"/>
<name>E9HJZ4_DAPPU</name>
<dbReference type="KEGG" id="dpx:DAPPUDRAFT_203518"/>
<comment type="similarity">
    <text evidence="2">Belongs to the mitochondrion-specific ribosomal protein mL40 family.</text>
</comment>
<evidence type="ECO:0000256" key="4">
    <source>
        <dbReference type="ARBA" id="ARBA00022980"/>
    </source>
</evidence>
<evidence type="ECO:0000313" key="9">
    <source>
        <dbReference type="EMBL" id="EFX67952.1"/>
    </source>
</evidence>
<dbReference type="eggNOG" id="KOG4778">
    <property type="taxonomic scope" value="Eukaryota"/>
</dbReference>
<reference evidence="9 10" key="1">
    <citation type="journal article" date="2011" name="Science">
        <title>The ecoresponsive genome of Daphnia pulex.</title>
        <authorList>
            <person name="Colbourne J.K."/>
            <person name="Pfrender M.E."/>
            <person name="Gilbert D."/>
            <person name="Thomas W.K."/>
            <person name="Tucker A."/>
            <person name="Oakley T.H."/>
            <person name="Tokishita S."/>
            <person name="Aerts A."/>
            <person name="Arnold G.J."/>
            <person name="Basu M.K."/>
            <person name="Bauer D.J."/>
            <person name="Caceres C.E."/>
            <person name="Carmel L."/>
            <person name="Casola C."/>
            <person name="Choi J.H."/>
            <person name="Detter J.C."/>
            <person name="Dong Q."/>
            <person name="Dusheyko S."/>
            <person name="Eads B.D."/>
            <person name="Frohlich T."/>
            <person name="Geiler-Samerotte K.A."/>
            <person name="Gerlach D."/>
            <person name="Hatcher P."/>
            <person name="Jogdeo S."/>
            <person name="Krijgsveld J."/>
            <person name="Kriventseva E.V."/>
            <person name="Kultz D."/>
            <person name="Laforsch C."/>
            <person name="Lindquist E."/>
            <person name="Lopez J."/>
            <person name="Manak J.R."/>
            <person name="Muller J."/>
            <person name="Pangilinan J."/>
            <person name="Patwardhan R.P."/>
            <person name="Pitluck S."/>
            <person name="Pritham E.J."/>
            <person name="Rechtsteiner A."/>
            <person name="Rho M."/>
            <person name="Rogozin I.B."/>
            <person name="Sakarya O."/>
            <person name="Salamov A."/>
            <person name="Schaack S."/>
            <person name="Shapiro H."/>
            <person name="Shiga Y."/>
            <person name="Skalitzky C."/>
            <person name="Smith Z."/>
            <person name="Souvorov A."/>
            <person name="Sung W."/>
            <person name="Tang Z."/>
            <person name="Tsuchiya D."/>
            <person name="Tu H."/>
            <person name="Vos H."/>
            <person name="Wang M."/>
            <person name="Wolf Y.I."/>
            <person name="Yamagata H."/>
            <person name="Yamada T."/>
            <person name="Ye Y."/>
            <person name="Shaw J.R."/>
            <person name="Andrews J."/>
            <person name="Crease T.J."/>
            <person name="Tang H."/>
            <person name="Lucas S.M."/>
            <person name="Robertson H.M."/>
            <person name="Bork P."/>
            <person name="Koonin E.V."/>
            <person name="Zdobnov E.M."/>
            <person name="Grigoriev I.V."/>
            <person name="Lynch M."/>
            <person name="Boore J.L."/>
        </authorList>
    </citation>
    <scope>NUCLEOTIDE SEQUENCE [LARGE SCALE GENOMIC DNA]</scope>
</reference>
<dbReference type="Pfam" id="PF09812">
    <property type="entry name" value="MRP-L28"/>
    <property type="match status" value="1"/>
</dbReference>
<evidence type="ECO:0000256" key="1">
    <source>
        <dbReference type="ARBA" id="ARBA00004173"/>
    </source>
</evidence>
<accession>E9HJZ4</accession>
<evidence type="ECO:0000256" key="3">
    <source>
        <dbReference type="ARBA" id="ARBA00022946"/>
    </source>
</evidence>
<dbReference type="AlphaFoldDB" id="E9HJZ4"/>